<feature type="compositionally biased region" description="Polar residues" evidence="1">
    <location>
        <begin position="1"/>
        <end position="11"/>
    </location>
</feature>
<proteinExistence type="predicted"/>
<name>A0ABV4H558_9ACTN</name>
<accession>A0ABV4H558</accession>
<evidence type="ECO:0000256" key="1">
    <source>
        <dbReference type="SAM" id="MobiDB-lite"/>
    </source>
</evidence>
<dbReference type="SUPFAM" id="SSF47819">
    <property type="entry name" value="HRDC-like"/>
    <property type="match status" value="1"/>
</dbReference>
<dbReference type="SMART" id="SM00341">
    <property type="entry name" value="HRDC"/>
    <property type="match status" value="1"/>
</dbReference>
<evidence type="ECO:0000313" key="4">
    <source>
        <dbReference type="Proteomes" id="UP001565927"/>
    </source>
</evidence>
<dbReference type="SMART" id="SM00474">
    <property type="entry name" value="35EXOc"/>
    <property type="match status" value="1"/>
</dbReference>
<dbReference type="InterPro" id="IPR002562">
    <property type="entry name" value="3'-5'_exonuclease_dom"/>
</dbReference>
<dbReference type="CDD" id="cd06142">
    <property type="entry name" value="RNaseD_exo"/>
    <property type="match status" value="1"/>
</dbReference>
<dbReference type="Pfam" id="PF18305">
    <property type="entry name" value="DNA_pol_A_exoN"/>
    <property type="match status" value="1"/>
</dbReference>
<dbReference type="Gene3D" id="1.10.150.80">
    <property type="entry name" value="HRDC domain"/>
    <property type="match status" value="2"/>
</dbReference>
<dbReference type="EMBL" id="JBGFTU010000027">
    <property type="protein sequence ID" value="MEZ0166707.1"/>
    <property type="molecule type" value="Genomic_DNA"/>
</dbReference>
<dbReference type="PROSITE" id="PS50967">
    <property type="entry name" value="HRDC"/>
    <property type="match status" value="1"/>
</dbReference>
<dbReference type="InterPro" id="IPR010997">
    <property type="entry name" value="HRDC-like_sf"/>
</dbReference>
<dbReference type="InterPro" id="IPR051086">
    <property type="entry name" value="RNase_D-like"/>
</dbReference>
<gene>
    <name evidence="3" type="ORF">AB2L27_18265</name>
</gene>
<comment type="caution">
    <text evidence="3">The sequence shown here is derived from an EMBL/GenBank/DDBJ whole genome shotgun (WGS) entry which is preliminary data.</text>
</comment>
<dbReference type="RefSeq" id="WP_370442922.1">
    <property type="nucleotide sequence ID" value="NZ_JBGFTU010000027.1"/>
</dbReference>
<feature type="region of interest" description="Disordered" evidence="1">
    <location>
        <begin position="1"/>
        <end position="25"/>
    </location>
</feature>
<dbReference type="Gene3D" id="3.30.420.10">
    <property type="entry name" value="Ribonuclease H-like superfamily/Ribonuclease H"/>
    <property type="match status" value="1"/>
</dbReference>
<dbReference type="PANTHER" id="PTHR47649">
    <property type="entry name" value="RIBONUCLEASE D"/>
    <property type="match status" value="1"/>
</dbReference>
<dbReference type="InterPro" id="IPR002121">
    <property type="entry name" value="HRDC_dom"/>
</dbReference>
<dbReference type="SUPFAM" id="SSF53098">
    <property type="entry name" value="Ribonuclease H-like"/>
    <property type="match status" value="1"/>
</dbReference>
<organism evidence="3 4">
    <name type="scientific">Kineococcus halophytocola</name>
    <dbReference type="NCBI Taxonomy" id="3234027"/>
    <lineage>
        <taxon>Bacteria</taxon>
        <taxon>Bacillati</taxon>
        <taxon>Actinomycetota</taxon>
        <taxon>Actinomycetes</taxon>
        <taxon>Kineosporiales</taxon>
        <taxon>Kineosporiaceae</taxon>
        <taxon>Kineococcus</taxon>
    </lineage>
</organism>
<dbReference type="InterPro" id="IPR041605">
    <property type="entry name" value="Exo_C"/>
</dbReference>
<dbReference type="InterPro" id="IPR044876">
    <property type="entry name" value="HRDC_dom_sf"/>
</dbReference>
<keyword evidence="4" id="KW-1185">Reference proteome</keyword>
<feature type="domain" description="HRDC" evidence="2">
    <location>
        <begin position="233"/>
        <end position="313"/>
    </location>
</feature>
<evidence type="ECO:0000313" key="3">
    <source>
        <dbReference type="EMBL" id="MEZ0166707.1"/>
    </source>
</evidence>
<dbReference type="PANTHER" id="PTHR47649:SF1">
    <property type="entry name" value="RIBONUCLEASE D"/>
    <property type="match status" value="1"/>
</dbReference>
<dbReference type="Pfam" id="PF00570">
    <property type="entry name" value="HRDC"/>
    <property type="match status" value="1"/>
</dbReference>
<sequence length="433" mass="45666">MTNTPTQQQEQVAEPELPLLSAPTDGLPPVVADEAALARVVAAFAAGTGPVAVDAERASGYRYGQRAFLVQLRREGAGTALVDPAALPDLSSLGEALAGVEWVLHAANQDLPCLAELGMRPTTLFDTELGSRIAGLPRVGLGAVVEELLGLRLAKEHSAVDWSTRPLPEPWLTYAALDVEVLVRLRDVLAERLAAQGKLEWARQEFEHVATTPPPPPPAEPWRRTSGLHAVRSRRQLAVVRELWLARDAEARRKDTSPGRLLPDSAIVAAARAVPRTPQALAATQGFTGRASRSRLSLWAEAVAAGLALPEADLPAHQPRGDGPPPPRVWAAKDPEAAARLNAARTAVSAVADRHGLPVENVLQPDALRRLAWAPPAPLQEATVRAALADRGARTWQLDLVVPVLVQAMSDAAVDAAAGAEPGAAGTAEPAGT</sequence>
<evidence type="ECO:0000259" key="2">
    <source>
        <dbReference type="PROSITE" id="PS50967"/>
    </source>
</evidence>
<dbReference type="InterPro" id="IPR012337">
    <property type="entry name" value="RNaseH-like_sf"/>
</dbReference>
<dbReference type="Pfam" id="PF01612">
    <property type="entry name" value="DNA_pol_A_exo1"/>
    <property type="match status" value="1"/>
</dbReference>
<dbReference type="InterPro" id="IPR036397">
    <property type="entry name" value="RNaseH_sf"/>
</dbReference>
<reference evidence="3 4" key="1">
    <citation type="submission" date="2024-07" db="EMBL/GenBank/DDBJ databases">
        <authorList>
            <person name="Thanompreechachai J."/>
            <person name="Duangmal K."/>
        </authorList>
    </citation>
    <scope>NUCLEOTIDE SEQUENCE [LARGE SCALE GENOMIC DNA]</scope>
    <source>
        <strain evidence="3 4">LSe6-4</strain>
    </source>
</reference>
<protein>
    <submittedName>
        <fullName evidence="3">HRDC domain-containing protein</fullName>
    </submittedName>
</protein>
<dbReference type="Proteomes" id="UP001565927">
    <property type="component" value="Unassembled WGS sequence"/>
</dbReference>